<organism evidence="1 2">
    <name type="scientific">Cochliobolus carbonum (strain 26-R-13)</name>
    <name type="common">Maize leaf spot fungus</name>
    <name type="synonym">Bipolaris zeicola</name>
    <dbReference type="NCBI Taxonomy" id="930089"/>
    <lineage>
        <taxon>Eukaryota</taxon>
        <taxon>Fungi</taxon>
        <taxon>Dikarya</taxon>
        <taxon>Ascomycota</taxon>
        <taxon>Pezizomycotina</taxon>
        <taxon>Dothideomycetes</taxon>
        <taxon>Pleosporomycetidae</taxon>
        <taxon>Pleosporales</taxon>
        <taxon>Pleosporineae</taxon>
        <taxon>Pleosporaceae</taxon>
        <taxon>Bipolaris</taxon>
    </lineage>
</organism>
<dbReference type="GeneID" id="19152382"/>
<dbReference type="Proteomes" id="UP000053841">
    <property type="component" value="Unassembled WGS sequence"/>
</dbReference>
<sequence length="50" mass="5460">SKAPHRVATTITPTGSAPEQLQLSTTADVIHSIRCYHGIYTCIHTWIGLL</sequence>
<gene>
    <name evidence="1" type="ORF">COCCADRAFT_87532</name>
</gene>
<dbReference type="AlphaFoldDB" id="W6YZ62"/>
<feature type="non-terminal residue" evidence="1">
    <location>
        <position position="1"/>
    </location>
</feature>
<dbReference type="RefSeq" id="XP_007709080.1">
    <property type="nucleotide sequence ID" value="XM_007710890.1"/>
</dbReference>
<name>W6YZ62_COCC2</name>
<dbReference type="KEGG" id="bze:COCCADRAFT_87532"/>
<reference evidence="1 2" key="1">
    <citation type="journal article" date="2013" name="PLoS Genet.">
        <title>Comparative genome structure, secondary metabolite, and effector coding capacity across Cochliobolus pathogens.</title>
        <authorList>
            <person name="Condon B.J."/>
            <person name="Leng Y."/>
            <person name="Wu D."/>
            <person name="Bushley K.E."/>
            <person name="Ohm R.A."/>
            <person name="Otillar R."/>
            <person name="Martin J."/>
            <person name="Schackwitz W."/>
            <person name="Grimwood J."/>
            <person name="MohdZainudin N."/>
            <person name="Xue C."/>
            <person name="Wang R."/>
            <person name="Manning V.A."/>
            <person name="Dhillon B."/>
            <person name="Tu Z.J."/>
            <person name="Steffenson B.J."/>
            <person name="Salamov A."/>
            <person name="Sun H."/>
            <person name="Lowry S."/>
            <person name="LaButti K."/>
            <person name="Han J."/>
            <person name="Copeland A."/>
            <person name="Lindquist E."/>
            <person name="Barry K."/>
            <person name="Schmutz J."/>
            <person name="Baker S.E."/>
            <person name="Ciuffetti L.M."/>
            <person name="Grigoriev I.V."/>
            <person name="Zhong S."/>
            <person name="Turgeon B.G."/>
        </authorList>
    </citation>
    <scope>NUCLEOTIDE SEQUENCE [LARGE SCALE GENOMIC DNA]</scope>
    <source>
        <strain evidence="1 2">26-R-13</strain>
    </source>
</reference>
<evidence type="ECO:0000313" key="1">
    <source>
        <dbReference type="EMBL" id="EUC36696.1"/>
    </source>
</evidence>
<keyword evidence="2" id="KW-1185">Reference proteome</keyword>
<dbReference type="HOGENOM" id="CLU_3129655_0_0_1"/>
<proteinExistence type="predicted"/>
<evidence type="ECO:0000313" key="2">
    <source>
        <dbReference type="Proteomes" id="UP000053841"/>
    </source>
</evidence>
<accession>W6YZ62</accession>
<dbReference type="EMBL" id="KI964559">
    <property type="protein sequence ID" value="EUC36696.1"/>
    <property type="molecule type" value="Genomic_DNA"/>
</dbReference>
<protein>
    <submittedName>
        <fullName evidence="1">Uncharacterized protein</fullName>
    </submittedName>
</protein>